<evidence type="ECO:0000313" key="3">
    <source>
        <dbReference type="Proteomes" id="UP000250856"/>
    </source>
</evidence>
<sequence length="100" mass="10661">MCDVDKKVGEPTKTYIISVDGKRVAVDLCESHAGPIEELVSLGTDAPLQLGVGSALVEPKPAPAKKAPTKRPATKKATTTPQRRRAKVVSLEEIEKAKQS</sequence>
<dbReference type="GeneID" id="64470590"/>
<protein>
    <submittedName>
        <fullName evidence="2">DNA binding protein</fullName>
    </submittedName>
</protein>
<gene>
    <name evidence="2" type="primary">30</name>
    <name evidence="2" type="ORF">SEA_YOSIF_30</name>
</gene>
<dbReference type="EMBL" id="MH248947">
    <property type="protein sequence ID" value="AWY07594.1"/>
    <property type="molecule type" value="Genomic_DNA"/>
</dbReference>
<proteinExistence type="predicted"/>
<evidence type="ECO:0000313" key="2">
    <source>
        <dbReference type="EMBL" id="AWY07594.1"/>
    </source>
</evidence>
<dbReference type="RefSeq" id="YP_010054672.1">
    <property type="nucleotide sequence ID" value="NC_054656.1"/>
</dbReference>
<dbReference type="Proteomes" id="UP000250856">
    <property type="component" value="Segment"/>
</dbReference>
<feature type="region of interest" description="Disordered" evidence="1">
    <location>
        <begin position="56"/>
        <end position="100"/>
    </location>
</feature>
<keyword evidence="3" id="KW-1185">Reference proteome</keyword>
<name>A0A2Z4QBX6_9CAUD</name>
<dbReference type="KEGG" id="vg:64470590"/>
<organism evidence="2 3">
    <name type="scientific">Streptomyces phage Yosif</name>
    <dbReference type="NCBI Taxonomy" id="2201421"/>
    <lineage>
        <taxon>Viruses</taxon>
        <taxon>Duplodnaviria</taxon>
        <taxon>Heunggongvirae</taxon>
        <taxon>Uroviricota</taxon>
        <taxon>Caudoviricetes</taxon>
        <taxon>Arquatrovirinae</taxon>
        <taxon>Yosifvirus</taxon>
        <taxon>Yosifvirus yosif</taxon>
    </lineage>
</organism>
<reference evidence="3" key="1">
    <citation type="submission" date="2018-04" db="EMBL/GenBank/DDBJ databases">
        <authorList>
            <person name="Go L.Y."/>
            <person name="Mitchell J.A."/>
        </authorList>
    </citation>
    <scope>NUCLEOTIDE SEQUENCE [LARGE SCALE GENOMIC DNA]</scope>
</reference>
<accession>A0A2Z4QBX6</accession>
<evidence type="ECO:0000256" key="1">
    <source>
        <dbReference type="SAM" id="MobiDB-lite"/>
    </source>
</evidence>